<evidence type="ECO:0000313" key="5">
    <source>
        <dbReference type="Proteomes" id="UP000515908"/>
    </source>
</evidence>
<evidence type="ECO:0000259" key="3">
    <source>
        <dbReference type="PROSITE" id="PS50103"/>
    </source>
</evidence>
<organism evidence="4 5">
    <name type="scientific">Angomonas deanei</name>
    <dbReference type="NCBI Taxonomy" id="59799"/>
    <lineage>
        <taxon>Eukaryota</taxon>
        <taxon>Discoba</taxon>
        <taxon>Euglenozoa</taxon>
        <taxon>Kinetoplastea</taxon>
        <taxon>Metakinetoplastina</taxon>
        <taxon>Trypanosomatida</taxon>
        <taxon>Trypanosomatidae</taxon>
        <taxon>Strigomonadinae</taxon>
        <taxon>Angomonas</taxon>
    </lineage>
</organism>
<dbReference type="PROSITE" id="PS50103">
    <property type="entry name" value="ZF_C3H1"/>
    <property type="match status" value="1"/>
</dbReference>
<dbReference type="GO" id="GO:0008270">
    <property type="term" value="F:zinc ion binding"/>
    <property type="evidence" value="ECO:0007669"/>
    <property type="project" value="UniProtKB-KW"/>
</dbReference>
<dbReference type="VEuPathDB" id="TriTrypDB:ADEAN_000117700"/>
<sequence>MLATFPDQLEAGTPTCQALNSPSKTLSVGLSLPSGPQDSVEEFPYEAVSTVPSEVQVHLMDFSDEENENEEQQQRVSSTLTATARPFCPPMPVPCYPPPPQAYIPVVHYLPPPPPLYYYPQPMMMMMPPPPVMLPPPPPQPPQMVLTREITRYIGPSLKPVEERKSGRFLRDPEYYYQKVLEALPINDDPNYRNYAYEKYEPYQFRVTKCPHYKQGKPNSCRYGDNCFHYHIARYRRSVEVNLIGGLASVQDVFDWLRVKNSQRRE</sequence>
<feature type="region of interest" description="Disordered" evidence="2">
    <location>
        <begin position="1"/>
        <end position="20"/>
    </location>
</feature>
<dbReference type="InterPro" id="IPR000571">
    <property type="entry name" value="Znf_CCCH"/>
</dbReference>
<keyword evidence="1" id="KW-0862">Zinc</keyword>
<dbReference type="AlphaFoldDB" id="A0A7G2C3A1"/>
<protein>
    <recommendedName>
        <fullName evidence="3">C3H1-type domain-containing protein</fullName>
    </recommendedName>
</protein>
<proteinExistence type="predicted"/>
<gene>
    <name evidence="4" type="ORF">ADEAN_000117700</name>
</gene>
<evidence type="ECO:0000313" key="4">
    <source>
        <dbReference type="EMBL" id="CAD2213734.1"/>
    </source>
</evidence>
<keyword evidence="5" id="KW-1185">Reference proteome</keyword>
<accession>A0A7G2C3A1</accession>
<name>A0A7G2C3A1_9TRYP</name>
<keyword evidence="1" id="KW-0863">Zinc-finger</keyword>
<evidence type="ECO:0000256" key="2">
    <source>
        <dbReference type="SAM" id="MobiDB-lite"/>
    </source>
</evidence>
<reference evidence="4 5" key="1">
    <citation type="submission" date="2020-08" db="EMBL/GenBank/DDBJ databases">
        <authorList>
            <person name="Newling K."/>
            <person name="Davey J."/>
            <person name="Forrester S."/>
        </authorList>
    </citation>
    <scope>NUCLEOTIDE SEQUENCE [LARGE SCALE GENOMIC DNA]</scope>
    <source>
        <strain evidence="5">Crithidia deanei Carvalho (ATCC PRA-265)</strain>
    </source>
</reference>
<dbReference type="Proteomes" id="UP000515908">
    <property type="component" value="Chromosome 02"/>
</dbReference>
<evidence type="ECO:0000256" key="1">
    <source>
        <dbReference type="PROSITE-ProRule" id="PRU00723"/>
    </source>
</evidence>
<dbReference type="EMBL" id="LR877146">
    <property type="protein sequence ID" value="CAD2213734.1"/>
    <property type="molecule type" value="Genomic_DNA"/>
</dbReference>
<keyword evidence="1" id="KW-0479">Metal-binding</keyword>
<feature type="zinc finger region" description="C3H1-type" evidence="1">
    <location>
        <begin position="204"/>
        <end position="234"/>
    </location>
</feature>
<feature type="domain" description="C3H1-type" evidence="3">
    <location>
        <begin position="204"/>
        <end position="234"/>
    </location>
</feature>